<organism evidence="3 4">
    <name type="scientific">Gambusia affinis</name>
    <name type="common">Western mosquitofish</name>
    <name type="synonym">Heterandria affinis</name>
    <dbReference type="NCBI Taxonomy" id="33528"/>
    <lineage>
        <taxon>Eukaryota</taxon>
        <taxon>Metazoa</taxon>
        <taxon>Chordata</taxon>
        <taxon>Craniata</taxon>
        <taxon>Vertebrata</taxon>
        <taxon>Euteleostomi</taxon>
        <taxon>Actinopterygii</taxon>
        <taxon>Neopterygii</taxon>
        <taxon>Teleostei</taxon>
        <taxon>Neoteleostei</taxon>
        <taxon>Acanthomorphata</taxon>
        <taxon>Ovalentaria</taxon>
        <taxon>Atherinomorphae</taxon>
        <taxon>Cyprinodontiformes</taxon>
        <taxon>Poeciliidae</taxon>
        <taxon>Poeciliinae</taxon>
        <taxon>Gambusia</taxon>
    </lineage>
</organism>
<feature type="domain" description="C2H2-type" evidence="2">
    <location>
        <begin position="378"/>
        <end position="400"/>
    </location>
</feature>
<proteinExistence type="predicted"/>
<dbReference type="EMBL" id="NHOQ01002733">
    <property type="protein sequence ID" value="PWA15004.1"/>
    <property type="molecule type" value="Genomic_DNA"/>
</dbReference>
<feature type="region of interest" description="Disordered" evidence="1">
    <location>
        <begin position="1611"/>
        <end position="1632"/>
    </location>
</feature>
<dbReference type="Proteomes" id="UP000250572">
    <property type="component" value="Unassembled WGS sequence"/>
</dbReference>
<feature type="compositionally biased region" description="Basic and acidic residues" evidence="1">
    <location>
        <begin position="697"/>
        <end position="720"/>
    </location>
</feature>
<feature type="compositionally biased region" description="Low complexity" evidence="1">
    <location>
        <begin position="882"/>
        <end position="893"/>
    </location>
</feature>
<feature type="region of interest" description="Disordered" evidence="1">
    <location>
        <begin position="1099"/>
        <end position="1125"/>
    </location>
</feature>
<sequence>LIINEEFMYLGILFTNGGRREWEINRRIGAASAVKRALYRSVVVKRELSQKAKLSIYRSIYDPPLIYGHELWVMTEKTRSRIQAAEMGFLRRVAGLFLRDRVRSSDIREGLRVEPLLLYVERSQLRWLGHLVRMPPGRLPGEAFRARPTGRRPRGRPRTRWRDYVSRLAWERLGIPPEELVEVDGEREVWASLLKLLPRDPTPDKRKKMDGWMDGYYKCTLNRVFLQNTWSMDKEFTVNEKLNHPEDNGKISFKMFSKKLLHLPPLLIKKLMSSTYSEAIHQNRVTLQGYHSNHNRQHPLLGLQHIVECVSSEPGEALYYLCTLCQLLIPSHTIIGHLLSFDHVHSFEKPGIRHKEMLNRHHQASAPSTKEVKCMVHCQNCSKGFSNMFRYLEHLASKEHIRVRKFYVHLYTYINECLKTNMPPVGTSLVMTCLTSVSKDDPFYLCIACQDFFYQSDVQNHFESRKHLISTQLYVNPWLLPFAWEEDLDDRALRWTAWKEGQNRGQIFLKIFDVPYSVFHCLDSQYEEVFHSLQVQYRGFMHKVPQSKTYSKDKQNEQFPLLGQGFLVLHYVGVAPNEVEVGCLCLLCERRVYKEEIEAHVFSREHVSTFLDCFHPDSLTSCTVDAETLLDLAKQAATLHSPSCMQMILTNAKWTTDNENLVPPINPMRKLVPRIPPKHISKQQKTDDQKTCTVTDTKGKEQSSGKEALSRETEAAAEKEGCQKVCLKDLENERETVLSVKLSTEEATTENPKETVVESHKNTEENNSALTKPEGSSRIKPEATQQQKNERKRSMTPDETGGNGSKMSPKRQRLSSNESCFEESTKMSPESGTKVISTNAADKEEDHKKTKTASTTSKTSTPQSQTGSVTPKSKTPSKEICSAASSSDPGSAATLKPEQPLKSKDPAAPKTKEASSATSEMAKAQVINLNAKSSVNTLTRGNPDSETAAHKRKPPASLHQKPEEIKKVRNDLPHVASSKTTLGGNFPKVGKNYLVVVSCEQKQQVYCLLCSVRLIASSHLMDSVHQYKYVKLKYPEWPGNEKMENELNRIVHKLANVDKELPHTQIFQRLEVKKDTYQTLGQLPDHLAIETVKTLVKQRDLKPSSSPSVDNTERPSKDISSPCDVSSSGIPVFHDEMSDAADGHQLWASLDQASEMECVDEDVLSAGQSFSEKSSDEEDLQVDEEIQVVAETMQTQDPQQVLDQCAQAEDTAETILKSAESCCPAELQRHQRSSGEDLEAQNLIQEHQPSMTDKSINPNPVPDDEAEDVAETPQLNRLKVQDDGRSHRKVTLVVAGQHNQSGHKAEPAPMLHLRSEEHRSSQANSTTLTGKIFPRSSDLHIFLTASNQDPNKVAGRAYVWECHSSYQKTFLCEACEEMLSSRDICQHMVSLDHQLNYLRKEDQRFLDMFWLQDDLPLDFKNQVLMDVIQALSKREKALNVEPKFIWLTPELHKVLLATPFSKALEILKSIRDEDLRVFHPSAYAGHQTSERHKNGQQTAGPQSIQESFPANCMSAQILEKDQRREMANQNPDKAQPKEPTLAGSFAAVGSGRTSRMDVIFSSSKTDHAVLPDPNVCAQNLRPLEVNPPNLKVDPVVPSSSTAVALSLEPCSSSLQPHDTSSVSQVEGSPRPQELNVPYSKHNLVVPSCPPNPNLNTSSGGPLQPGFNPGVCQLRRNSGPLEVNSNSVTDLIPSSSVNLDQLIRSVPLLRDINPTHQNFWQLTSELVSVMKTCNQPALNTAESREGMKMSHSLVVPQGNAIVPTADLREPHRLLISVPKDISKIGKPEPSETGINQLPINTIITSRSSHIKQTFKGQTRTDVSRRQQPPTPSHTETVASPGGVNPYIQPAYLPSVHLGSAPTQSQLPLDAFRIYQQYVYPSQSYFQPVVNPMNMPSFGYSLTEQMPVVWTNADMQMYYSRRPERLVKSVNLLLPRCSVR</sequence>
<comment type="caution">
    <text evidence="3">The sequence shown here is derived from an EMBL/GenBank/DDBJ whole genome shotgun (WGS) entry which is preliminary data.</text>
</comment>
<feature type="compositionally biased region" description="Polar residues" evidence="1">
    <location>
        <begin position="1495"/>
        <end position="1506"/>
    </location>
</feature>
<feature type="region of interest" description="Disordered" evidence="1">
    <location>
        <begin position="739"/>
        <end position="963"/>
    </location>
</feature>
<keyword evidence="4" id="KW-1185">Reference proteome</keyword>
<gene>
    <name evidence="3" type="ORF">CCH79_00008845</name>
</gene>
<feature type="compositionally biased region" description="Polar residues" evidence="1">
    <location>
        <begin position="1809"/>
        <end position="1819"/>
    </location>
</feature>
<feature type="region of interest" description="Disordered" evidence="1">
    <location>
        <begin position="1484"/>
        <end position="1506"/>
    </location>
</feature>
<accession>A0A315UTY5</accession>
<feature type="compositionally biased region" description="Polar residues" evidence="1">
    <location>
        <begin position="1247"/>
        <end position="1258"/>
    </location>
</feature>
<feature type="region of interest" description="Disordered" evidence="1">
    <location>
        <begin position="677"/>
        <end position="720"/>
    </location>
</feature>
<dbReference type="PROSITE" id="PS00028">
    <property type="entry name" value="ZINC_FINGER_C2H2_1"/>
    <property type="match status" value="1"/>
</dbReference>
<evidence type="ECO:0000313" key="4">
    <source>
        <dbReference type="Proteomes" id="UP000250572"/>
    </source>
</evidence>
<feature type="compositionally biased region" description="Polar residues" evidence="1">
    <location>
        <begin position="826"/>
        <end position="840"/>
    </location>
</feature>
<feature type="region of interest" description="Disordered" evidence="1">
    <location>
        <begin position="1809"/>
        <end position="1839"/>
    </location>
</feature>
<protein>
    <recommendedName>
        <fullName evidence="2">C2H2-type domain-containing protein</fullName>
    </recommendedName>
</protein>
<dbReference type="PANTHER" id="PTHR47027">
    <property type="entry name" value="REVERSE TRANSCRIPTASE DOMAIN-CONTAINING PROTEIN"/>
    <property type="match status" value="1"/>
</dbReference>
<dbReference type="PANTHER" id="PTHR47027:SF30">
    <property type="entry name" value="THAP-TYPE DOMAIN-CONTAINING PROTEIN"/>
    <property type="match status" value="1"/>
</dbReference>
<feature type="non-terminal residue" evidence="3">
    <location>
        <position position="1"/>
    </location>
</feature>
<dbReference type="InterPro" id="IPR013087">
    <property type="entry name" value="Znf_C2H2_type"/>
</dbReference>
<name>A0A315UTY5_GAMAF</name>
<feature type="region of interest" description="Disordered" evidence="1">
    <location>
        <begin position="1247"/>
        <end position="1272"/>
    </location>
</feature>
<feature type="compositionally biased region" description="Basic and acidic residues" evidence="1">
    <location>
        <begin position="899"/>
        <end position="913"/>
    </location>
</feature>
<evidence type="ECO:0000259" key="2">
    <source>
        <dbReference type="PROSITE" id="PS00028"/>
    </source>
</evidence>
<evidence type="ECO:0000313" key="3">
    <source>
        <dbReference type="EMBL" id="PWA15004.1"/>
    </source>
</evidence>
<evidence type="ECO:0000256" key="1">
    <source>
        <dbReference type="SAM" id="MobiDB-lite"/>
    </source>
</evidence>
<feature type="compositionally biased region" description="Basic and acidic residues" evidence="1">
    <location>
        <begin position="751"/>
        <end position="764"/>
    </location>
</feature>
<feature type="compositionally biased region" description="Polar residues" evidence="1">
    <location>
        <begin position="741"/>
        <end position="750"/>
    </location>
</feature>
<feature type="compositionally biased region" description="Low complexity" evidence="1">
    <location>
        <begin position="852"/>
        <end position="866"/>
    </location>
</feature>
<feature type="compositionally biased region" description="Polar residues" evidence="1">
    <location>
        <begin position="1611"/>
        <end position="1626"/>
    </location>
</feature>
<reference evidence="3 4" key="1">
    <citation type="journal article" date="2018" name="G3 (Bethesda)">
        <title>A High-Quality Reference Genome for the Invasive Mosquitofish Gambusia affinis Using a Chicago Library.</title>
        <authorList>
            <person name="Hoffberg S.L."/>
            <person name="Troendle N.J."/>
            <person name="Glenn T.C."/>
            <person name="Mahmud O."/>
            <person name="Louha S."/>
            <person name="Chalopin D."/>
            <person name="Bennetzen J.L."/>
            <person name="Mauricio R."/>
        </authorList>
    </citation>
    <scope>NUCLEOTIDE SEQUENCE [LARGE SCALE GENOMIC DNA]</scope>
    <source>
        <strain evidence="3">NE01/NJP1002.9</strain>
        <tissue evidence="3">Muscle</tissue>
    </source>
</reference>
<feature type="compositionally biased region" description="Polar residues" evidence="1">
    <location>
        <begin position="927"/>
        <end position="945"/>
    </location>
</feature>